<reference evidence="2 3" key="1">
    <citation type="submission" date="2024-03" db="EMBL/GenBank/DDBJ databases">
        <title>Complete Genome Sequence and Annotation of Ignatzschineria larvae DSM 13226.</title>
        <authorList>
            <person name="Cantrell E."/>
            <person name="Burcham Z.M."/>
        </authorList>
    </citation>
    <scope>NUCLEOTIDE SEQUENCE [LARGE SCALE GENOMIC DNA]</scope>
    <source>
        <strain evidence="2 3">DSM 13226</strain>
    </source>
</reference>
<name>A0ABZ3BYR3_9GAMM</name>
<protein>
    <submittedName>
        <fullName evidence="2">PP2C family serine/threonine-protein phosphatase</fullName>
        <ecNumber evidence="2">3.1.3.16</ecNumber>
    </submittedName>
</protein>
<keyword evidence="3" id="KW-1185">Reference proteome</keyword>
<dbReference type="InterPro" id="IPR001932">
    <property type="entry name" value="PPM-type_phosphatase-like_dom"/>
</dbReference>
<keyword evidence="2" id="KW-0378">Hydrolase</keyword>
<dbReference type="Proteomes" id="UP001449178">
    <property type="component" value="Chromosome"/>
</dbReference>
<dbReference type="SUPFAM" id="SSF81606">
    <property type="entry name" value="PP2C-like"/>
    <property type="match status" value="1"/>
</dbReference>
<dbReference type="Pfam" id="PF13672">
    <property type="entry name" value="PP2C_2"/>
    <property type="match status" value="1"/>
</dbReference>
<evidence type="ECO:0000259" key="1">
    <source>
        <dbReference type="Pfam" id="PF13672"/>
    </source>
</evidence>
<dbReference type="Gene3D" id="3.60.40.10">
    <property type="entry name" value="PPM-type phosphatase domain"/>
    <property type="match status" value="1"/>
</dbReference>
<feature type="domain" description="PPM-type phosphatase" evidence="1">
    <location>
        <begin position="307"/>
        <end position="547"/>
    </location>
</feature>
<organism evidence="2 3">
    <name type="scientific">Ignatzschineria larvae DSM 13226</name>
    <dbReference type="NCBI Taxonomy" id="1111732"/>
    <lineage>
        <taxon>Bacteria</taxon>
        <taxon>Pseudomonadati</taxon>
        <taxon>Pseudomonadota</taxon>
        <taxon>Gammaproteobacteria</taxon>
        <taxon>Cardiobacteriales</taxon>
        <taxon>Ignatzschineriaceae</taxon>
        <taxon>Ignatzschineria</taxon>
    </lineage>
</organism>
<evidence type="ECO:0000313" key="2">
    <source>
        <dbReference type="EMBL" id="WZW87685.1"/>
    </source>
</evidence>
<dbReference type="RefSeq" id="WP_051396212.1">
    <property type="nucleotide sequence ID" value="NZ_AZOD01000015.1"/>
</dbReference>
<sequence>MEQDLLTWLKTQLSDAQFLTFFENPEAVETMNRWIQLVKRVQEIEQSVTDSDAIASITSVKNYDAPPLITMGPAIQTSFEKCELQDQSEQKNNQKKQALSLPTALPQEVIVQDVAVSTEDIAVSTVINENQSALGIQLEETVTMPPLSEEDALKQIQLICSNGRSDVPYHSAIEYQVLATQQGMLPLLVIEEVTIPDELKGIQFNPETQRLEGVPKVAGNYILIVKWHWLPNKAAHDANSSGIANFNVEINQPVSQETPLELIINPNPDSLWQDIPADHTDPYYKESTAFDYYVLQTGYHLAAASRRGRSHSHVGSFRDDDYYVNALNNGWVIMVVADGAGSAVNSRKGSAIAVHSVGQFFTKKLNTAHNTRLDRQIAEWQIDDQQQLGLLREWFREALLSAIDDIESEATIRQLEVKSYATTLLVTLARPMGNGLFAVNCAIGDGAITAYGADGKIRLLSTPDSGEFAGQTRFLDRKTVVSEQFFHRITIGKWQDVSHLLLLTDGITDPKFETEQQLMVPAHWDALIADITPALNSDNPGSALLEWMKFMSRGHHDDRTIVVLWQKKSESVKREDPLQVDHGLCE</sequence>
<accession>A0ABZ3BYR3</accession>
<dbReference type="GO" id="GO:0004722">
    <property type="term" value="F:protein serine/threonine phosphatase activity"/>
    <property type="evidence" value="ECO:0007669"/>
    <property type="project" value="UniProtKB-EC"/>
</dbReference>
<dbReference type="EMBL" id="CP150637">
    <property type="protein sequence ID" value="WZW87685.1"/>
    <property type="molecule type" value="Genomic_DNA"/>
</dbReference>
<dbReference type="InterPro" id="IPR036457">
    <property type="entry name" value="PPM-type-like_dom_sf"/>
</dbReference>
<gene>
    <name evidence="2" type="ORF">WMO13_10035</name>
</gene>
<proteinExistence type="predicted"/>
<dbReference type="EC" id="3.1.3.16" evidence="2"/>
<evidence type="ECO:0000313" key="3">
    <source>
        <dbReference type="Proteomes" id="UP001449178"/>
    </source>
</evidence>